<reference evidence="8 10" key="2">
    <citation type="submission" date="2019-08" db="EMBL/GenBank/DDBJ databases">
        <title>Bacillus genomes from the desert of Cuatro Cienegas, Coahuila.</title>
        <authorList>
            <person name="Olmedo-Alvarez G."/>
        </authorList>
    </citation>
    <scope>NUCLEOTIDE SEQUENCE [LARGE SCALE GENOMIC DNA]</scope>
    <source>
        <strain evidence="8 10">CH88_3T</strain>
    </source>
</reference>
<dbReference type="RefSeq" id="WP_088017538.1">
    <property type="nucleotide sequence ID" value="NZ_CP020880.1"/>
</dbReference>
<dbReference type="PIRSF" id="PIRSF032178">
    <property type="entry name" value="UCP032178"/>
    <property type="match status" value="1"/>
</dbReference>
<evidence type="ECO:0000256" key="4">
    <source>
        <dbReference type="ARBA" id="ARBA00022989"/>
    </source>
</evidence>
<sequence>MDILFVIVMMMAIGALIGGVTNSLAIRMLFRPYNPVYIFGKRVPFTPGLIPKRRAELADQLGKLVMEHLLTAESMKRRLMNSSFKEKSEQWIKEEVDRYLEKGVSVQEVLMKFGIEDAETLFQENLHQIVESKYEEVMTQLRSKPIQQVVPANLLHSVDSNIPAVSEFILNKAIHHFESVEGKRQLSKMINDFIATRGKLGSVVQMFMGNYPLVDKVQPEIIKFLKHDGTKDVLINVLYREWNKLKEMEVQDLENKISREAILTSLHTVIDRTVNVPKWMNKTVKEAIEPIYPWMMDKLIPSAFSTGSELLLEKLEELLVRLKLEEVVRDQVESFSLREVEEMVLSVSRRELKLITYLGALLGGLIGLLQGLLVLIL</sequence>
<evidence type="ECO:0000313" key="10">
    <source>
        <dbReference type="Proteomes" id="UP000323393"/>
    </source>
</evidence>
<dbReference type="Pfam" id="PF04286">
    <property type="entry name" value="DUF445"/>
    <property type="match status" value="1"/>
</dbReference>
<protein>
    <submittedName>
        <fullName evidence="8">DUF445 family protein</fullName>
    </submittedName>
</protein>
<evidence type="ECO:0000256" key="5">
    <source>
        <dbReference type="ARBA" id="ARBA00023136"/>
    </source>
</evidence>
<dbReference type="EMBL" id="CP020880">
    <property type="protein sequence ID" value="ART75657.1"/>
    <property type="molecule type" value="Genomic_DNA"/>
</dbReference>
<evidence type="ECO:0000256" key="3">
    <source>
        <dbReference type="ARBA" id="ARBA00022692"/>
    </source>
</evidence>
<dbReference type="InterPro" id="IPR007383">
    <property type="entry name" value="DUF445"/>
</dbReference>
<dbReference type="PANTHER" id="PTHR35791:SF1">
    <property type="entry name" value="UPF0754 MEMBRANE PROTEIN YHEB"/>
    <property type="match status" value="1"/>
</dbReference>
<evidence type="ECO:0000313" key="7">
    <source>
        <dbReference type="EMBL" id="ART75657.1"/>
    </source>
</evidence>
<gene>
    <name evidence="7" type="ORF">B4U37_06280</name>
    <name evidence="8" type="ORF">FZC74_01270</name>
</gene>
<proteinExistence type="inferred from homology"/>
<evidence type="ECO:0000313" key="9">
    <source>
        <dbReference type="Proteomes" id="UP000195573"/>
    </source>
</evidence>
<dbReference type="KEGG" id="bhk:B4U37_06280"/>
<feature type="transmembrane region" description="Helical" evidence="6">
    <location>
        <begin position="6"/>
        <end position="30"/>
    </location>
</feature>
<keyword evidence="4 6" id="KW-1133">Transmembrane helix</keyword>
<dbReference type="PANTHER" id="PTHR35791">
    <property type="entry name" value="UPF0754 MEMBRANE PROTEIN YHEB"/>
    <property type="match status" value="1"/>
</dbReference>
<dbReference type="Proteomes" id="UP000323393">
    <property type="component" value="Unassembled WGS sequence"/>
</dbReference>
<reference evidence="7 9" key="1">
    <citation type="submission" date="2017-04" db="EMBL/GenBank/DDBJ databases">
        <title>Complete Genome Sequence of the Bacillus horikoshii 20a strain from Cuatro Cienegas, Coahuila, Mexico.</title>
        <authorList>
            <person name="Zarza E."/>
            <person name="Alcaraz L.D."/>
            <person name="Aguilar-Salinas B."/>
            <person name="Islas A."/>
            <person name="Olmedo-Alvarez G."/>
        </authorList>
    </citation>
    <scope>NUCLEOTIDE SEQUENCE [LARGE SCALE GENOMIC DNA]</scope>
    <source>
        <strain evidence="7 9">20a</strain>
    </source>
</reference>
<keyword evidence="9" id="KW-1185">Reference proteome</keyword>
<dbReference type="EMBL" id="VTEU01000001">
    <property type="protein sequence ID" value="TYS60940.1"/>
    <property type="molecule type" value="Genomic_DNA"/>
</dbReference>
<organism evidence="8 10">
    <name type="scientific">Sutcliffiella horikoshii</name>
    <dbReference type="NCBI Taxonomy" id="79883"/>
    <lineage>
        <taxon>Bacteria</taxon>
        <taxon>Bacillati</taxon>
        <taxon>Bacillota</taxon>
        <taxon>Bacilli</taxon>
        <taxon>Bacillales</taxon>
        <taxon>Bacillaceae</taxon>
        <taxon>Sutcliffiella</taxon>
    </lineage>
</organism>
<comment type="similarity">
    <text evidence="2">Belongs to the UPF0754 family.</text>
</comment>
<evidence type="ECO:0000256" key="1">
    <source>
        <dbReference type="ARBA" id="ARBA00004236"/>
    </source>
</evidence>
<evidence type="ECO:0000313" key="8">
    <source>
        <dbReference type="EMBL" id="TYS60940.1"/>
    </source>
</evidence>
<dbReference type="GO" id="GO:0005886">
    <property type="term" value="C:plasma membrane"/>
    <property type="evidence" value="ECO:0007669"/>
    <property type="project" value="UniProtKB-SubCell"/>
</dbReference>
<dbReference type="AlphaFoldDB" id="A0A1Y0CL76"/>
<evidence type="ECO:0000256" key="6">
    <source>
        <dbReference type="SAM" id="Phobius"/>
    </source>
</evidence>
<dbReference type="InterPro" id="IPR016991">
    <property type="entry name" value="UCP032178"/>
</dbReference>
<accession>A0A1Y0CL76</accession>
<dbReference type="GeneID" id="96738031"/>
<name>A0A1Y0CL76_9BACI</name>
<dbReference type="Proteomes" id="UP000195573">
    <property type="component" value="Chromosome"/>
</dbReference>
<comment type="subcellular location">
    <subcellularLocation>
        <location evidence="1">Cell membrane</location>
    </subcellularLocation>
</comment>
<keyword evidence="5 6" id="KW-0472">Membrane</keyword>
<keyword evidence="3 6" id="KW-0812">Transmembrane</keyword>
<evidence type="ECO:0000256" key="2">
    <source>
        <dbReference type="ARBA" id="ARBA00008053"/>
    </source>
</evidence>
<feature type="transmembrane region" description="Helical" evidence="6">
    <location>
        <begin position="354"/>
        <end position="376"/>
    </location>
</feature>